<dbReference type="RefSeq" id="WP_123208645.1">
    <property type="nucleotide sequence ID" value="NZ_JBHTHO010000005.1"/>
</dbReference>
<accession>A0A3N0B048</accession>
<comment type="similarity">
    <text evidence="3">Belongs to the flavoredoxin family.</text>
</comment>
<evidence type="ECO:0000256" key="1">
    <source>
        <dbReference type="ARBA" id="ARBA00001917"/>
    </source>
</evidence>
<dbReference type="AlphaFoldDB" id="A0A3N0B048"/>
<sequence>MKELNIFEATALTSPNLLTLVCTKREDGSTNLAPLCFVSYLSFDPPMIGFAAGKQSHTGERVRETGEAVIAVPGESLKEAVMACGASTGADTDKVEQFGIEMMDLEGSDIQVPADSRALFVVDLTQTVEVGDHNLHICTIKKILGDEGVKNLYAWNGFTVVETAQMGA</sequence>
<dbReference type="EMBL" id="QIBX01000006">
    <property type="protein sequence ID" value="RNL40493.1"/>
    <property type="molecule type" value="Genomic_DNA"/>
</dbReference>
<dbReference type="GO" id="GO:0010181">
    <property type="term" value="F:FMN binding"/>
    <property type="evidence" value="ECO:0007669"/>
    <property type="project" value="InterPro"/>
</dbReference>
<dbReference type="InterPro" id="IPR052174">
    <property type="entry name" value="Flavoredoxin"/>
</dbReference>
<dbReference type="PANTHER" id="PTHR43567">
    <property type="entry name" value="FLAVOREDOXIN-RELATED-RELATED"/>
    <property type="match status" value="1"/>
</dbReference>
<dbReference type="PANTHER" id="PTHR43567:SF1">
    <property type="entry name" value="FLAVOREDOXIN"/>
    <property type="match status" value="1"/>
</dbReference>
<evidence type="ECO:0000313" key="6">
    <source>
        <dbReference type="Proteomes" id="UP000269591"/>
    </source>
</evidence>
<dbReference type="SMART" id="SM00903">
    <property type="entry name" value="Flavin_Reduct"/>
    <property type="match status" value="1"/>
</dbReference>
<dbReference type="Gene3D" id="2.30.110.10">
    <property type="entry name" value="Electron Transport, Fmn-binding Protein, Chain A"/>
    <property type="match status" value="1"/>
</dbReference>
<dbReference type="Pfam" id="PF01613">
    <property type="entry name" value="Flavin_Reduct"/>
    <property type="match status" value="1"/>
</dbReference>
<dbReference type="GO" id="GO:0016646">
    <property type="term" value="F:oxidoreductase activity, acting on the CH-NH group of donors, NAD or NADP as acceptor"/>
    <property type="evidence" value="ECO:0007669"/>
    <property type="project" value="UniProtKB-ARBA"/>
</dbReference>
<keyword evidence="2" id="KW-0285">Flavoprotein</keyword>
<keyword evidence="6" id="KW-1185">Reference proteome</keyword>
<dbReference type="InterPro" id="IPR002563">
    <property type="entry name" value="Flavin_Rdtase-like_dom"/>
</dbReference>
<reference evidence="6" key="1">
    <citation type="submission" date="2018-05" db="EMBL/GenBank/DDBJ databases">
        <title>Genome Sequencing of selected type strains of the family Eggerthellaceae.</title>
        <authorList>
            <person name="Danylec N."/>
            <person name="Stoll D.A."/>
            <person name="Doetsch A."/>
            <person name="Huch M."/>
        </authorList>
    </citation>
    <scope>NUCLEOTIDE SEQUENCE [LARGE SCALE GENOMIC DNA]</scope>
    <source>
        <strain evidence="6">DSM 24851</strain>
    </source>
</reference>
<dbReference type="InterPro" id="IPR012349">
    <property type="entry name" value="Split_barrel_FMN-bd"/>
</dbReference>
<dbReference type="OrthoDB" id="9794638at2"/>
<protein>
    <submittedName>
        <fullName evidence="5">Flavin reductase</fullName>
    </submittedName>
</protein>
<evidence type="ECO:0000256" key="3">
    <source>
        <dbReference type="ARBA" id="ARBA00038054"/>
    </source>
</evidence>
<dbReference type="Proteomes" id="UP000269591">
    <property type="component" value="Unassembled WGS sequence"/>
</dbReference>
<gene>
    <name evidence="5" type="ORF">DMP06_05020</name>
</gene>
<feature type="domain" description="Flavin reductase like" evidence="4">
    <location>
        <begin position="12"/>
        <end position="161"/>
    </location>
</feature>
<comment type="cofactor">
    <cofactor evidence="1">
        <name>FMN</name>
        <dbReference type="ChEBI" id="CHEBI:58210"/>
    </cofactor>
</comment>
<evidence type="ECO:0000313" key="5">
    <source>
        <dbReference type="EMBL" id="RNL40493.1"/>
    </source>
</evidence>
<dbReference type="SUPFAM" id="SSF50475">
    <property type="entry name" value="FMN-binding split barrel"/>
    <property type="match status" value="1"/>
</dbReference>
<proteinExistence type="inferred from homology"/>
<organism evidence="5 6">
    <name type="scientific">Slackia equolifaciens</name>
    <dbReference type="NCBI Taxonomy" id="498718"/>
    <lineage>
        <taxon>Bacteria</taxon>
        <taxon>Bacillati</taxon>
        <taxon>Actinomycetota</taxon>
        <taxon>Coriobacteriia</taxon>
        <taxon>Eggerthellales</taxon>
        <taxon>Eggerthellaceae</taxon>
        <taxon>Slackia</taxon>
    </lineage>
</organism>
<evidence type="ECO:0000256" key="2">
    <source>
        <dbReference type="ARBA" id="ARBA00022630"/>
    </source>
</evidence>
<evidence type="ECO:0000259" key="4">
    <source>
        <dbReference type="SMART" id="SM00903"/>
    </source>
</evidence>
<name>A0A3N0B048_9ACTN</name>
<comment type="caution">
    <text evidence="5">The sequence shown here is derived from an EMBL/GenBank/DDBJ whole genome shotgun (WGS) entry which is preliminary data.</text>
</comment>